<feature type="domain" description="Ig-like" evidence="1">
    <location>
        <begin position="35"/>
        <end position="114"/>
    </location>
</feature>
<dbReference type="AlphaFoldDB" id="A0A183A3Y2"/>
<reference evidence="2" key="1">
    <citation type="submission" date="2016-06" db="UniProtKB">
        <authorList>
            <consortium name="WormBaseParasite"/>
        </authorList>
    </citation>
    <scope>IDENTIFICATION</scope>
</reference>
<name>A0A183A3Y2_9TREM</name>
<evidence type="ECO:0000259" key="1">
    <source>
        <dbReference type="PROSITE" id="PS50835"/>
    </source>
</evidence>
<accession>A0A183A3Y2</accession>
<sequence>LYIHPVQAALHAGPWSCSNNRGDRVSYFVEVGTAPDFASSNGPQTWSVSKHRRVQTLHCPRLQNWGNPRGRLSWLRCDRRVDICRPVTTGVTDSETQLAVYPQPDDLYMCRVQNMWGRTQQQFVFQSNRYYG</sequence>
<proteinExistence type="predicted"/>
<organism evidence="2">
    <name type="scientific">Echinostoma caproni</name>
    <dbReference type="NCBI Taxonomy" id="27848"/>
    <lineage>
        <taxon>Eukaryota</taxon>
        <taxon>Metazoa</taxon>
        <taxon>Spiralia</taxon>
        <taxon>Lophotrochozoa</taxon>
        <taxon>Platyhelminthes</taxon>
        <taxon>Trematoda</taxon>
        <taxon>Digenea</taxon>
        <taxon>Plagiorchiida</taxon>
        <taxon>Echinostomata</taxon>
        <taxon>Echinostomatoidea</taxon>
        <taxon>Echinostomatidae</taxon>
        <taxon>Echinostoma</taxon>
    </lineage>
</organism>
<dbReference type="InterPro" id="IPR007110">
    <property type="entry name" value="Ig-like_dom"/>
</dbReference>
<protein>
    <submittedName>
        <fullName evidence="2">Ig-like domain-containing protein</fullName>
    </submittedName>
</protein>
<dbReference type="WBParaSite" id="ECPE_0000166701-mRNA-1">
    <property type="protein sequence ID" value="ECPE_0000166701-mRNA-1"/>
    <property type="gene ID" value="ECPE_0000166701"/>
</dbReference>
<dbReference type="PROSITE" id="PS50835">
    <property type="entry name" value="IG_LIKE"/>
    <property type="match status" value="1"/>
</dbReference>
<evidence type="ECO:0000313" key="2">
    <source>
        <dbReference type="WBParaSite" id="ECPE_0000166701-mRNA-1"/>
    </source>
</evidence>